<gene>
    <name evidence="1" type="ORF">EPI10_025390</name>
</gene>
<proteinExistence type="predicted"/>
<evidence type="ECO:0000313" key="1">
    <source>
        <dbReference type="EMBL" id="KAA3475175.1"/>
    </source>
</evidence>
<reference evidence="2" key="1">
    <citation type="journal article" date="2019" name="Plant Biotechnol. J.">
        <title>Genome sequencing of the Australian wild diploid species Gossypium australe highlights disease resistance and delayed gland morphogenesis.</title>
        <authorList>
            <person name="Cai Y."/>
            <person name="Cai X."/>
            <person name="Wang Q."/>
            <person name="Wang P."/>
            <person name="Zhang Y."/>
            <person name="Cai C."/>
            <person name="Xu Y."/>
            <person name="Wang K."/>
            <person name="Zhou Z."/>
            <person name="Wang C."/>
            <person name="Geng S."/>
            <person name="Li B."/>
            <person name="Dong Q."/>
            <person name="Hou Y."/>
            <person name="Wang H."/>
            <person name="Ai P."/>
            <person name="Liu Z."/>
            <person name="Yi F."/>
            <person name="Sun M."/>
            <person name="An G."/>
            <person name="Cheng J."/>
            <person name="Zhang Y."/>
            <person name="Shi Q."/>
            <person name="Xie Y."/>
            <person name="Shi X."/>
            <person name="Chang Y."/>
            <person name="Huang F."/>
            <person name="Chen Y."/>
            <person name="Hong S."/>
            <person name="Mi L."/>
            <person name="Sun Q."/>
            <person name="Zhang L."/>
            <person name="Zhou B."/>
            <person name="Peng R."/>
            <person name="Zhang X."/>
            <person name="Liu F."/>
        </authorList>
    </citation>
    <scope>NUCLEOTIDE SEQUENCE [LARGE SCALE GENOMIC DNA]</scope>
    <source>
        <strain evidence="2">cv. PA1801</strain>
    </source>
</reference>
<dbReference type="EMBL" id="SMMG02000005">
    <property type="protein sequence ID" value="KAA3475175.1"/>
    <property type="molecule type" value="Genomic_DNA"/>
</dbReference>
<comment type="caution">
    <text evidence="1">The sequence shown here is derived from an EMBL/GenBank/DDBJ whole genome shotgun (WGS) entry which is preliminary data.</text>
</comment>
<sequence length="66" mass="7925">MKSVSTILRLQSYVMCKRKMKAYMTCSKMGNSQKEEEAYIWNNNILKTKEMVEMRYKEMTHYQSDG</sequence>
<organism evidence="1 2">
    <name type="scientific">Gossypium australe</name>
    <dbReference type="NCBI Taxonomy" id="47621"/>
    <lineage>
        <taxon>Eukaryota</taxon>
        <taxon>Viridiplantae</taxon>
        <taxon>Streptophyta</taxon>
        <taxon>Embryophyta</taxon>
        <taxon>Tracheophyta</taxon>
        <taxon>Spermatophyta</taxon>
        <taxon>Magnoliopsida</taxon>
        <taxon>eudicotyledons</taxon>
        <taxon>Gunneridae</taxon>
        <taxon>Pentapetalae</taxon>
        <taxon>rosids</taxon>
        <taxon>malvids</taxon>
        <taxon>Malvales</taxon>
        <taxon>Malvaceae</taxon>
        <taxon>Malvoideae</taxon>
        <taxon>Gossypium</taxon>
    </lineage>
</organism>
<dbReference type="Proteomes" id="UP000325315">
    <property type="component" value="Unassembled WGS sequence"/>
</dbReference>
<evidence type="ECO:0000313" key="2">
    <source>
        <dbReference type="Proteomes" id="UP000325315"/>
    </source>
</evidence>
<accession>A0A5B6W1W2</accession>
<keyword evidence="2" id="KW-1185">Reference proteome</keyword>
<protein>
    <submittedName>
        <fullName evidence="1">Uncharacterized protein</fullName>
    </submittedName>
</protein>
<dbReference type="AlphaFoldDB" id="A0A5B6W1W2"/>
<name>A0A5B6W1W2_9ROSI</name>